<dbReference type="PANTHER" id="PTHR37036:SF2">
    <property type="entry name" value="DUF1861 FAMILY PROTEIN"/>
    <property type="match status" value="1"/>
</dbReference>
<dbReference type="Proteomes" id="UP000321723">
    <property type="component" value="Unassembled WGS sequence"/>
</dbReference>
<evidence type="ECO:0000313" key="2">
    <source>
        <dbReference type="Proteomes" id="UP000321723"/>
    </source>
</evidence>
<dbReference type="Pfam" id="PF08950">
    <property type="entry name" value="DUF1861"/>
    <property type="match status" value="1"/>
</dbReference>
<sequence length="330" mass="35171">MIRPVPSPTPESEAPVSETVRVDHLLSAYRGTGTAVRAARRLRFAGVDGRDVYNVSAPFRAPDGAVVLAGRVEDRADERSETVLFARDDAGTWCPVPGAARPALQDPFVFGHAGVPHLGGVEVVEAVGPDGDPTLRYRTVVLRLADLARPEPAFTGPWGMKDLRFADLPDGRLAVLTRPQGGPDGRGRIGLAVVDSLAALTIADIEEAPRLERLFRPDEWGGVNQAVVLPDGTLGLLGHVARFDTAGDRHYYPMAFRLDPATLWYTAPELLFERRDLPPGPAKRPDLADVVFPGALVPAPGGVTAYCGVGDAEAYEVDLPAPFLVAPGEG</sequence>
<evidence type="ECO:0000313" key="1">
    <source>
        <dbReference type="EMBL" id="GEL45161.1"/>
    </source>
</evidence>
<evidence type="ECO:0008006" key="3">
    <source>
        <dbReference type="Google" id="ProtNLM"/>
    </source>
</evidence>
<dbReference type="Gene3D" id="2.115.10.20">
    <property type="entry name" value="Glycosyl hydrolase domain, family 43"/>
    <property type="match status" value="1"/>
</dbReference>
<gene>
    <name evidence="1" type="ORF">CHO01_02770</name>
</gene>
<dbReference type="AlphaFoldDB" id="A0A511F797"/>
<reference evidence="1 2" key="1">
    <citation type="submission" date="2019-07" db="EMBL/GenBank/DDBJ databases">
        <title>Whole genome shotgun sequence of Cellulomonas hominis NBRC 16055.</title>
        <authorList>
            <person name="Hosoyama A."/>
            <person name="Uohara A."/>
            <person name="Ohji S."/>
            <person name="Ichikawa N."/>
        </authorList>
    </citation>
    <scope>NUCLEOTIDE SEQUENCE [LARGE SCALE GENOMIC DNA]</scope>
    <source>
        <strain evidence="1 2">NBRC 16055</strain>
    </source>
</reference>
<accession>A0A511F797</accession>
<dbReference type="PANTHER" id="PTHR37036">
    <property type="match status" value="1"/>
</dbReference>
<name>A0A511F797_9CELL</name>
<protein>
    <recommendedName>
        <fullName evidence="3">DUF1861 domain-containing protein</fullName>
    </recommendedName>
</protein>
<proteinExistence type="predicted"/>
<organism evidence="1 2">
    <name type="scientific">Cellulomonas hominis</name>
    <dbReference type="NCBI Taxonomy" id="156981"/>
    <lineage>
        <taxon>Bacteria</taxon>
        <taxon>Bacillati</taxon>
        <taxon>Actinomycetota</taxon>
        <taxon>Actinomycetes</taxon>
        <taxon>Micrococcales</taxon>
        <taxon>Cellulomonadaceae</taxon>
        <taxon>Cellulomonas</taxon>
    </lineage>
</organism>
<dbReference type="InterPro" id="IPR015045">
    <property type="entry name" value="MPT-1-like_LmxM"/>
</dbReference>
<keyword evidence="2" id="KW-1185">Reference proteome</keyword>
<dbReference type="SUPFAM" id="SSF75005">
    <property type="entry name" value="Arabinanase/levansucrase/invertase"/>
    <property type="match status" value="1"/>
</dbReference>
<dbReference type="InterPro" id="IPR023296">
    <property type="entry name" value="Glyco_hydro_beta-prop_sf"/>
</dbReference>
<comment type="caution">
    <text evidence="1">The sequence shown here is derived from an EMBL/GenBank/DDBJ whole genome shotgun (WGS) entry which is preliminary data.</text>
</comment>
<dbReference type="EMBL" id="BJVQ01000002">
    <property type="protein sequence ID" value="GEL45161.1"/>
    <property type="molecule type" value="Genomic_DNA"/>
</dbReference>